<feature type="region of interest" description="Disordered" evidence="1">
    <location>
        <begin position="378"/>
        <end position="414"/>
    </location>
</feature>
<comment type="caution">
    <text evidence="2">The sequence shown here is derived from an EMBL/GenBank/DDBJ whole genome shotgun (WGS) entry which is preliminary data.</text>
</comment>
<feature type="compositionally biased region" description="Basic residues" evidence="1">
    <location>
        <begin position="273"/>
        <end position="282"/>
    </location>
</feature>
<feature type="region of interest" description="Disordered" evidence="1">
    <location>
        <begin position="1"/>
        <end position="24"/>
    </location>
</feature>
<accession>A0AA88YA89</accession>
<gene>
    <name evidence="2" type="ORF">FSP39_004668</name>
</gene>
<proteinExistence type="predicted"/>
<feature type="compositionally biased region" description="Polar residues" evidence="1">
    <location>
        <begin position="491"/>
        <end position="503"/>
    </location>
</feature>
<feature type="region of interest" description="Disordered" evidence="1">
    <location>
        <begin position="318"/>
        <end position="361"/>
    </location>
</feature>
<evidence type="ECO:0000313" key="3">
    <source>
        <dbReference type="Proteomes" id="UP001186944"/>
    </source>
</evidence>
<evidence type="ECO:0000256" key="1">
    <source>
        <dbReference type="SAM" id="MobiDB-lite"/>
    </source>
</evidence>
<evidence type="ECO:0000313" key="2">
    <source>
        <dbReference type="EMBL" id="KAK3101587.1"/>
    </source>
</evidence>
<sequence>MPSVPLQSATSGISGSSVQSSASLSTGAPTMISVVSSMEASSSLSVPVDLQSTILPSSTESSIPMSTSAAVVQTVSSSVLALVSDNSSMLLSITPTVEISTSASVFPIDTSLISITESVTMVSSAVNTTDLTNATSATISTVPTSSAVPVTTPVPTTTQQPTTTENVVATYWIAIGDGNIEKAHHTKSGNMSHPIPETGQYSAEEEEELHNRREAERKKNKQRIREKRKREKAKKDDTGGDDTIKQYLAVQEEIDQVLDAPPPEGEIPDVFKTKSRKRSKKKGDKDGEDNEGFEEEPLTEAKKRMHKLLDDAFALISPTLSGAENDDREQLHPDKPEKQHEPMYINPSYMPNESPGLTTWSPYRASDQVALISMPKTMQTSLGNDDGKGGRRPVASLTENVPKSKMTTDPPKPIILRTRELIKEGQEVRKSGQNFVDSSKPYLNNGFGTHGEGTIDNLKSSHIGGRDKKSSKKSASGVEMRSLNGDLLANKVSQKHQAPNKRTPQGEDVTDVVSKSIHAGQTPDQTIRSVRNELQGMTHTDTGTPVVNTSASRKGRPPSGALVEIA</sequence>
<keyword evidence="3" id="KW-1185">Reference proteome</keyword>
<protein>
    <submittedName>
        <fullName evidence="2">Uncharacterized protein</fullName>
    </submittedName>
</protein>
<feature type="compositionally biased region" description="Polar residues" evidence="1">
    <location>
        <begin position="397"/>
        <end position="407"/>
    </location>
</feature>
<feature type="region of interest" description="Disordered" evidence="1">
    <location>
        <begin position="183"/>
        <end position="301"/>
    </location>
</feature>
<feature type="compositionally biased region" description="Polar residues" evidence="1">
    <location>
        <begin position="349"/>
        <end position="361"/>
    </location>
</feature>
<name>A0AA88YA89_PINIB</name>
<organism evidence="2 3">
    <name type="scientific">Pinctada imbricata</name>
    <name type="common">Atlantic pearl-oyster</name>
    <name type="synonym">Pinctada martensii</name>
    <dbReference type="NCBI Taxonomy" id="66713"/>
    <lineage>
        <taxon>Eukaryota</taxon>
        <taxon>Metazoa</taxon>
        <taxon>Spiralia</taxon>
        <taxon>Lophotrochozoa</taxon>
        <taxon>Mollusca</taxon>
        <taxon>Bivalvia</taxon>
        <taxon>Autobranchia</taxon>
        <taxon>Pteriomorphia</taxon>
        <taxon>Pterioida</taxon>
        <taxon>Pterioidea</taxon>
        <taxon>Pteriidae</taxon>
        <taxon>Pinctada</taxon>
    </lineage>
</organism>
<dbReference type="EMBL" id="VSWD01000005">
    <property type="protein sequence ID" value="KAK3101587.1"/>
    <property type="molecule type" value="Genomic_DNA"/>
</dbReference>
<reference evidence="2" key="1">
    <citation type="submission" date="2019-08" db="EMBL/GenBank/DDBJ databases">
        <title>The improved chromosome-level genome for the pearl oyster Pinctada fucata martensii using PacBio sequencing and Hi-C.</title>
        <authorList>
            <person name="Zheng Z."/>
        </authorList>
    </citation>
    <scope>NUCLEOTIDE SEQUENCE</scope>
    <source>
        <strain evidence="2">ZZ-2019</strain>
        <tissue evidence="2">Adductor muscle</tissue>
    </source>
</reference>
<feature type="compositionally biased region" description="Basic and acidic residues" evidence="1">
    <location>
        <begin position="328"/>
        <end position="341"/>
    </location>
</feature>
<feature type="compositionally biased region" description="Basic residues" evidence="1">
    <location>
        <begin position="218"/>
        <end position="232"/>
    </location>
</feature>
<feature type="region of interest" description="Disordered" evidence="1">
    <location>
        <begin position="427"/>
        <end position="524"/>
    </location>
</feature>
<feature type="region of interest" description="Disordered" evidence="1">
    <location>
        <begin position="537"/>
        <end position="566"/>
    </location>
</feature>
<feature type="compositionally biased region" description="Basic and acidic residues" evidence="1">
    <location>
        <begin position="233"/>
        <end position="244"/>
    </location>
</feature>
<feature type="compositionally biased region" description="Polar residues" evidence="1">
    <location>
        <begin position="537"/>
        <end position="552"/>
    </location>
</feature>
<dbReference type="AlphaFoldDB" id="A0AA88YA89"/>
<dbReference type="Proteomes" id="UP001186944">
    <property type="component" value="Unassembled WGS sequence"/>
</dbReference>
<feature type="compositionally biased region" description="Acidic residues" evidence="1">
    <location>
        <begin position="286"/>
        <end position="298"/>
    </location>
</feature>